<dbReference type="RefSeq" id="XP_067713488.1">
    <property type="nucleotide sequence ID" value="XM_067857387.1"/>
</dbReference>
<dbReference type="GeneID" id="94192900"/>
<evidence type="ECO:0000313" key="2">
    <source>
        <dbReference type="EMBL" id="GIX61417.1"/>
    </source>
</evidence>
<sequence>MVVHVVVMAFVISVTLTRHIQGLTTPLTRELQHPLVTLIYPLSTPCRPLLDCPSNLKEAIDWILRVTGKDGGQGGDKSAELAKAVVGLPDFQEAITAAAGKLKESGVSVALQKLQDADALKGIIGKLAEGLATFIGYGGKGQGIALVIDPLQQLRKGVLSFLLMMLDKLRTLSVDDKGAIEALGKARMGTDTFESALDKVKKINQGTAYNNKIPEVVRALQNTEQLKQSKGDRNKFPEEVGKYLKGVLEAVKAQTSGQVDTLCTHFPALIRAYGNNGDISRLTGDVKDANAKLNSRGLGQPAKSIVEGINMGTANLLTQLKKDGYKSSYSSTLTWTAHFNTKSTKAAQIFLGCLPLYYYWLTYLYWKCEQPQKEGGWENMAFSGRGGGFALKHFLVGQGYNGSYLNTQNGSVRGSSIATLIEALGMSSVTNVTQPSHPDMLTELNKSLQGVIGSSGSTELNDHSLSALFHLCRCYFTGKQIINPVTERKSPTSIREMLYWLSGLQFSPHYSDLKEQVDAFIPDNGLHVADSGITTSNNMITRDQMKGFLLTSCLSAPGVLGAIQGNAADSKEPEGEPWLYSLFCNSMNLQYPSGSAIFNTLANYAYALQFQLYFLYIQCRTNHNQSYGWQWCRYGQSAQPSGSNSEELASWICKAPDCGLGHGCQHNSETCQHFQQCGQFDKRSPLQAFLTDNLKGFHVSQKPDADSTHHLDNHPPGSMCHVPMGFDGTLTKDPNATGWYIYYLLEHFCSGPKTPLRQLCEKLGCLTKRTPRTLGDLFGFLWHLNGQLFHSTRPTRDILARKLVNAIGENNKSKTIPQFLFDILKKAALPSSFSGPSANVLSRSFETMAPTIPFLYQLFMGDPKDFLPTVLFDLKGTTHKGIPSHTGPHNNLYSLQNPGCSEPNCGTYMSPLCYSNGSAFAPKHASSYFSWVVYLVDDLETGLRDMLDEFTNIDCKKSGCHEQKCQGEHGPGQHGSSDAQCQCESVVQCGGVLPILYSNGFNFASAGFLKNGASQPSGQPRYKMPVDMSVTHVTLTDSGQVHLIHK</sequence>
<comment type="caution">
    <text evidence="2">The sequence shown here is derived from an EMBL/GenBank/DDBJ whole genome shotgun (WGS) entry which is preliminary data.</text>
</comment>
<keyword evidence="3" id="KW-1185">Reference proteome</keyword>
<keyword evidence="1" id="KW-0732">Signal</keyword>
<dbReference type="EMBL" id="BPLF01000001">
    <property type="protein sequence ID" value="GIX61417.1"/>
    <property type="molecule type" value="Genomic_DNA"/>
</dbReference>
<name>A0AAV4LMM2_BABCB</name>
<dbReference type="Pfam" id="PF12785">
    <property type="entry name" value="VESA1_N"/>
    <property type="match status" value="1"/>
</dbReference>
<dbReference type="InterPro" id="IPR024751">
    <property type="entry name" value="VESA1"/>
</dbReference>
<proteinExistence type="predicted"/>
<evidence type="ECO:0000256" key="1">
    <source>
        <dbReference type="SAM" id="SignalP"/>
    </source>
</evidence>
<protein>
    <submittedName>
        <fullName evidence="2">Variant erythrocyte surface antigen-1 family protein</fullName>
    </submittedName>
</protein>
<accession>A0AAV4LMM2</accession>
<reference evidence="2 3" key="1">
    <citation type="submission" date="2021-06" db="EMBL/GenBank/DDBJ databases">
        <title>Genome sequence of Babesia caballi.</title>
        <authorList>
            <person name="Yamagishi J."/>
            <person name="Kidaka T."/>
            <person name="Ochi A."/>
        </authorList>
    </citation>
    <scope>NUCLEOTIDE SEQUENCE [LARGE SCALE GENOMIC DNA]</scope>
    <source>
        <strain evidence="2">USDA-D6B2</strain>
    </source>
</reference>
<evidence type="ECO:0000313" key="3">
    <source>
        <dbReference type="Proteomes" id="UP001497744"/>
    </source>
</evidence>
<dbReference type="AlphaFoldDB" id="A0AAV4LMM2"/>
<gene>
    <name evidence="2" type="ORF">BcabD6B2_08520</name>
</gene>
<dbReference type="Proteomes" id="UP001497744">
    <property type="component" value="Unassembled WGS sequence"/>
</dbReference>
<feature type="chain" id="PRO_5043797600" evidence="1">
    <location>
        <begin position="23"/>
        <end position="1046"/>
    </location>
</feature>
<feature type="signal peptide" evidence="1">
    <location>
        <begin position="1"/>
        <end position="22"/>
    </location>
</feature>
<organism evidence="2 3">
    <name type="scientific">Babesia caballi</name>
    <dbReference type="NCBI Taxonomy" id="5871"/>
    <lineage>
        <taxon>Eukaryota</taxon>
        <taxon>Sar</taxon>
        <taxon>Alveolata</taxon>
        <taxon>Apicomplexa</taxon>
        <taxon>Aconoidasida</taxon>
        <taxon>Piroplasmida</taxon>
        <taxon>Babesiidae</taxon>
        <taxon>Babesia</taxon>
    </lineage>
</organism>